<evidence type="ECO:0000256" key="5">
    <source>
        <dbReference type="ARBA" id="ARBA00023136"/>
    </source>
</evidence>
<evidence type="ECO:0000256" key="6">
    <source>
        <dbReference type="RuleBase" id="RU366017"/>
    </source>
</evidence>
<feature type="non-terminal residue" evidence="7">
    <location>
        <position position="1"/>
    </location>
</feature>
<protein>
    <recommendedName>
        <fullName evidence="6">Glycosyltransferase family 92 protein</fullName>
        <ecNumber evidence="6">2.4.1.-</ecNumber>
    </recommendedName>
</protein>
<evidence type="ECO:0000313" key="7">
    <source>
        <dbReference type="EMBL" id="KHN83962.1"/>
    </source>
</evidence>
<dbReference type="PANTHER" id="PTHR47024">
    <property type="entry name" value="BIOFILM ABSENT ON HEAD (AFTER YERSINIA EXPOSURE)-RELATED"/>
    <property type="match status" value="1"/>
</dbReference>
<evidence type="ECO:0000256" key="4">
    <source>
        <dbReference type="ARBA" id="ARBA00022679"/>
    </source>
</evidence>
<comment type="subcellular location">
    <subcellularLocation>
        <location evidence="1">Membrane</location>
        <topology evidence="1">Single-pass membrane protein</topology>
    </subcellularLocation>
</comment>
<name>A0A0B2VRC8_TOXCA</name>
<keyword evidence="3 6" id="KW-0328">Glycosyltransferase</keyword>
<reference evidence="7 8" key="1">
    <citation type="submission" date="2014-11" db="EMBL/GenBank/DDBJ databases">
        <title>Genetic blueprint of the zoonotic pathogen Toxocara canis.</title>
        <authorList>
            <person name="Zhu X.-Q."/>
            <person name="Korhonen P.K."/>
            <person name="Cai H."/>
            <person name="Young N.D."/>
            <person name="Nejsum P."/>
            <person name="von Samson-Himmelstjerna G."/>
            <person name="Boag P.R."/>
            <person name="Tan P."/>
            <person name="Li Q."/>
            <person name="Min J."/>
            <person name="Yang Y."/>
            <person name="Wang X."/>
            <person name="Fang X."/>
            <person name="Hall R.S."/>
            <person name="Hofmann A."/>
            <person name="Sternberg P.W."/>
            <person name="Jex A.R."/>
            <person name="Gasser R.B."/>
        </authorList>
    </citation>
    <scope>NUCLEOTIDE SEQUENCE [LARGE SCALE GENOMIC DNA]</scope>
    <source>
        <strain evidence="7">PN_DK_2014</strain>
    </source>
</reference>
<keyword evidence="4 6" id="KW-0808">Transferase</keyword>
<dbReference type="GO" id="GO:0016757">
    <property type="term" value="F:glycosyltransferase activity"/>
    <property type="evidence" value="ECO:0007669"/>
    <property type="project" value="UniProtKB-UniRule"/>
</dbReference>
<evidence type="ECO:0000313" key="8">
    <source>
        <dbReference type="Proteomes" id="UP000031036"/>
    </source>
</evidence>
<keyword evidence="8" id="KW-1185">Reference proteome</keyword>
<dbReference type="PANTHER" id="PTHR47024:SF1">
    <property type="entry name" value="GLYCOSYLTRANSFERASE FAMILY 92 PROTEIN"/>
    <property type="match status" value="1"/>
</dbReference>
<proteinExistence type="inferred from homology"/>
<dbReference type="AlphaFoldDB" id="A0A0B2VRC8"/>
<sequence length="289" mass="33539">INGREVLCASAVHVVSEKCPWEWAKSCEWSPFVLTALLPEAPKNIRIFRGENSINLRYEWIRQRGDLKLAVCIQPLYWFADWLEIIEFVEAWVSQGADHFFFYYHTISERTLHILKHYESEGLVTLIPWKCFPASDEADPNKSVYRLAHILANNDCLLRAMIARFVAFVDVDEFVIANGFADWLEIIEFVEAWVSQGADHFFFYYHTISERTLHILKHYESEGLVTLIPWKSFPASDEADPNKSVYRLAHILANNDCLLRAMIARFVAFVDVDEFVIANGFVLICFHLV</sequence>
<dbReference type="Proteomes" id="UP000031036">
    <property type="component" value="Unassembled WGS sequence"/>
</dbReference>
<comment type="caution">
    <text evidence="7">The sequence shown here is derived from an EMBL/GenBank/DDBJ whole genome shotgun (WGS) entry which is preliminary data.</text>
</comment>
<keyword evidence="5" id="KW-0472">Membrane</keyword>
<dbReference type="EMBL" id="JPKZ01001098">
    <property type="protein sequence ID" value="KHN83962.1"/>
    <property type="molecule type" value="Genomic_DNA"/>
</dbReference>
<dbReference type="Pfam" id="PF01697">
    <property type="entry name" value="Glyco_transf_92"/>
    <property type="match status" value="2"/>
</dbReference>
<dbReference type="EC" id="2.4.1.-" evidence="6"/>
<evidence type="ECO:0000256" key="1">
    <source>
        <dbReference type="ARBA" id="ARBA00004167"/>
    </source>
</evidence>
<comment type="similarity">
    <text evidence="2 6">Belongs to the glycosyltransferase 92 family.</text>
</comment>
<evidence type="ECO:0000256" key="2">
    <source>
        <dbReference type="ARBA" id="ARBA00007647"/>
    </source>
</evidence>
<dbReference type="InterPro" id="IPR008166">
    <property type="entry name" value="Glyco_transf_92"/>
</dbReference>
<accession>A0A0B2VRC8</accession>
<organism evidence="7 8">
    <name type="scientific">Toxocara canis</name>
    <name type="common">Canine roundworm</name>
    <dbReference type="NCBI Taxonomy" id="6265"/>
    <lineage>
        <taxon>Eukaryota</taxon>
        <taxon>Metazoa</taxon>
        <taxon>Ecdysozoa</taxon>
        <taxon>Nematoda</taxon>
        <taxon>Chromadorea</taxon>
        <taxon>Rhabditida</taxon>
        <taxon>Spirurina</taxon>
        <taxon>Ascaridomorpha</taxon>
        <taxon>Ascaridoidea</taxon>
        <taxon>Toxocaridae</taxon>
        <taxon>Toxocara</taxon>
    </lineage>
</organism>
<dbReference type="GO" id="GO:0016020">
    <property type="term" value="C:membrane"/>
    <property type="evidence" value="ECO:0007669"/>
    <property type="project" value="UniProtKB-SubCell"/>
</dbReference>
<evidence type="ECO:0000256" key="3">
    <source>
        <dbReference type="ARBA" id="ARBA00022676"/>
    </source>
</evidence>
<gene>
    <name evidence="7" type="primary">F13G3.3</name>
    <name evidence="7" type="ORF">Tcan_09103</name>
</gene>
<dbReference type="OrthoDB" id="5777994at2759"/>